<protein>
    <submittedName>
        <fullName evidence="1">Uncharacterized protein</fullName>
    </submittedName>
</protein>
<proteinExistence type="predicted"/>
<organism evidence="1 2">
    <name type="scientific">Phaseolus angularis</name>
    <name type="common">Azuki bean</name>
    <name type="synonym">Vigna angularis</name>
    <dbReference type="NCBI Taxonomy" id="3914"/>
    <lineage>
        <taxon>Eukaryota</taxon>
        <taxon>Viridiplantae</taxon>
        <taxon>Streptophyta</taxon>
        <taxon>Embryophyta</taxon>
        <taxon>Tracheophyta</taxon>
        <taxon>Spermatophyta</taxon>
        <taxon>Magnoliopsida</taxon>
        <taxon>eudicotyledons</taxon>
        <taxon>Gunneridae</taxon>
        <taxon>Pentapetalae</taxon>
        <taxon>rosids</taxon>
        <taxon>fabids</taxon>
        <taxon>Fabales</taxon>
        <taxon>Fabaceae</taxon>
        <taxon>Papilionoideae</taxon>
        <taxon>50 kb inversion clade</taxon>
        <taxon>NPAAA clade</taxon>
        <taxon>indigoferoid/millettioid clade</taxon>
        <taxon>Phaseoleae</taxon>
        <taxon>Vigna</taxon>
    </lineage>
</organism>
<evidence type="ECO:0000313" key="1">
    <source>
        <dbReference type="EMBL" id="KOM47473.1"/>
    </source>
</evidence>
<dbReference type="AlphaFoldDB" id="A0A0L9UXJ5"/>
<accession>A0A0L9UXJ5</accession>
<evidence type="ECO:0000313" key="2">
    <source>
        <dbReference type="Proteomes" id="UP000053144"/>
    </source>
</evidence>
<name>A0A0L9UXJ5_PHAAN</name>
<gene>
    <name evidence="1" type="ORF">LR48_Vigan07g117700</name>
</gene>
<dbReference type="Gramene" id="KOM47473">
    <property type="protein sequence ID" value="KOM47473"/>
    <property type="gene ID" value="LR48_Vigan07g117700"/>
</dbReference>
<sequence>MPRFGNRCLWAKITVVEEEEEKEIKEKIVHQDLKCEDEEFKPGKPVEYKNKLWVVKEIKVNGVIEIEAPYSRRVKKVDKKLLKMSWCDGSKRNTNIKVWDFWGAAAIVHRSPKFSQALCASFERFDFHSSMASSSSKRIKTSVSKTDRGQKRKKQIYSNKFLSHMHERIF</sequence>
<reference evidence="2" key="1">
    <citation type="journal article" date="2015" name="Proc. Natl. Acad. Sci. U.S.A.">
        <title>Genome sequencing of adzuki bean (Vigna angularis) provides insight into high starch and low fat accumulation and domestication.</title>
        <authorList>
            <person name="Yang K."/>
            <person name="Tian Z."/>
            <person name="Chen C."/>
            <person name="Luo L."/>
            <person name="Zhao B."/>
            <person name="Wang Z."/>
            <person name="Yu L."/>
            <person name="Li Y."/>
            <person name="Sun Y."/>
            <person name="Li W."/>
            <person name="Chen Y."/>
            <person name="Li Y."/>
            <person name="Zhang Y."/>
            <person name="Ai D."/>
            <person name="Zhao J."/>
            <person name="Shang C."/>
            <person name="Ma Y."/>
            <person name="Wu B."/>
            <person name="Wang M."/>
            <person name="Gao L."/>
            <person name="Sun D."/>
            <person name="Zhang P."/>
            <person name="Guo F."/>
            <person name="Wang W."/>
            <person name="Li Y."/>
            <person name="Wang J."/>
            <person name="Varshney R.K."/>
            <person name="Wang J."/>
            <person name="Ling H.Q."/>
            <person name="Wan P."/>
        </authorList>
    </citation>
    <scope>NUCLEOTIDE SEQUENCE</scope>
    <source>
        <strain evidence="2">cv. Jingnong 6</strain>
    </source>
</reference>
<dbReference type="Proteomes" id="UP000053144">
    <property type="component" value="Chromosome 7"/>
</dbReference>
<dbReference type="EMBL" id="CM003377">
    <property type="protein sequence ID" value="KOM47473.1"/>
    <property type="molecule type" value="Genomic_DNA"/>
</dbReference>